<keyword evidence="6" id="KW-0521">NADP</keyword>
<evidence type="ECO:0000256" key="5">
    <source>
        <dbReference type="ARBA" id="ARBA00022741"/>
    </source>
</evidence>
<feature type="non-terminal residue" evidence="11">
    <location>
        <position position="1"/>
    </location>
</feature>
<dbReference type="GO" id="GO:0000166">
    <property type="term" value="F:nucleotide binding"/>
    <property type="evidence" value="ECO:0007669"/>
    <property type="project" value="UniProtKB-KW"/>
</dbReference>
<evidence type="ECO:0000256" key="6">
    <source>
        <dbReference type="ARBA" id="ARBA00022857"/>
    </source>
</evidence>
<proteinExistence type="inferred from homology"/>
<keyword evidence="7" id="KW-0630">Potassium</keyword>
<dbReference type="PANTHER" id="PTHR13232">
    <property type="entry name" value="NAD(P)H-HYDRATE EPIMERASE"/>
    <property type="match status" value="1"/>
</dbReference>
<organism evidence="11 12">
    <name type="scientific">Piptocephalis cylindrospora</name>
    <dbReference type="NCBI Taxonomy" id="1907219"/>
    <lineage>
        <taxon>Eukaryota</taxon>
        <taxon>Fungi</taxon>
        <taxon>Fungi incertae sedis</taxon>
        <taxon>Zoopagomycota</taxon>
        <taxon>Zoopagomycotina</taxon>
        <taxon>Zoopagomycetes</taxon>
        <taxon>Zoopagales</taxon>
        <taxon>Piptocephalidaceae</taxon>
        <taxon>Piptocephalis</taxon>
    </lineage>
</organism>
<dbReference type="Pfam" id="PF03853">
    <property type="entry name" value="YjeF_N"/>
    <property type="match status" value="1"/>
</dbReference>
<dbReference type="InterPro" id="IPR032976">
    <property type="entry name" value="YJEFN_prot_NAXE-like"/>
</dbReference>
<dbReference type="EMBL" id="KZ988011">
    <property type="protein sequence ID" value="RKP13472.1"/>
    <property type="molecule type" value="Genomic_DNA"/>
</dbReference>
<dbReference type="SUPFAM" id="SSF64153">
    <property type="entry name" value="YjeF N-terminal domain-like"/>
    <property type="match status" value="1"/>
</dbReference>
<evidence type="ECO:0000256" key="7">
    <source>
        <dbReference type="ARBA" id="ARBA00022958"/>
    </source>
</evidence>
<dbReference type="NCBIfam" id="TIGR00197">
    <property type="entry name" value="yjeF_nterm"/>
    <property type="match status" value="1"/>
</dbReference>
<name>A0A4P9Y487_9FUNG</name>
<dbReference type="OrthoDB" id="10064708at2759"/>
<dbReference type="Gene3D" id="3.40.50.10260">
    <property type="entry name" value="YjeF N-terminal domain"/>
    <property type="match status" value="1"/>
</dbReference>
<accession>A0A4P9Y487</accession>
<dbReference type="HAMAP" id="MF_01966">
    <property type="entry name" value="NADHX_epimerase"/>
    <property type="match status" value="1"/>
</dbReference>
<evidence type="ECO:0000313" key="11">
    <source>
        <dbReference type="EMBL" id="RKP13472.1"/>
    </source>
</evidence>
<evidence type="ECO:0000256" key="8">
    <source>
        <dbReference type="ARBA" id="ARBA00023027"/>
    </source>
</evidence>
<feature type="domain" description="YjeF N-terminal" evidence="10">
    <location>
        <begin position="7"/>
        <end position="222"/>
    </location>
</feature>
<dbReference type="Proteomes" id="UP000267251">
    <property type="component" value="Unassembled WGS sequence"/>
</dbReference>
<keyword evidence="4" id="KW-0479">Metal-binding</keyword>
<evidence type="ECO:0000256" key="4">
    <source>
        <dbReference type="ARBA" id="ARBA00022723"/>
    </source>
</evidence>
<dbReference type="PROSITE" id="PS51385">
    <property type="entry name" value="YJEF_N"/>
    <property type="match status" value="1"/>
</dbReference>
<reference evidence="12" key="1">
    <citation type="journal article" date="2018" name="Nat. Microbiol.">
        <title>Leveraging single-cell genomics to expand the fungal tree of life.</title>
        <authorList>
            <person name="Ahrendt S.R."/>
            <person name="Quandt C.A."/>
            <person name="Ciobanu D."/>
            <person name="Clum A."/>
            <person name="Salamov A."/>
            <person name="Andreopoulos B."/>
            <person name="Cheng J.F."/>
            <person name="Woyke T."/>
            <person name="Pelin A."/>
            <person name="Henrissat B."/>
            <person name="Reynolds N.K."/>
            <person name="Benny G.L."/>
            <person name="Smith M.E."/>
            <person name="James T.Y."/>
            <person name="Grigoriev I.V."/>
        </authorList>
    </citation>
    <scope>NUCLEOTIDE SEQUENCE [LARGE SCALE GENOMIC DNA]</scope>
</reference>
<protein>
    <recommendedName>
        <fullName evidence="3">NAD(P)H-hydrate epimerase</fullName>
        <ecNumber evidence="3">5.1.99.6</ecNumber>
    </recommendedName>
</protein>
<evidence type="ECO:0000256" key="2">
    <source>
        <dbReference type="ARBA" id="ARBA00000909"/>
    </source>
</evidence>
<dbReference type="GO" id="GO:0052856">
    <property type="term" value="F:NAD(P)HX epimerase activity"/>
    <property type="evidence" value="ECO:0007669"/>
    <property type="project" value="UniProtKB-EC"/>
</dbReference>
<gene>
    <name evidence="11" type="ORF">BJ684DRAFT_10004</name>
</gene>
<evidence type="ECO:0000259" key="10">
    <source>
        <dbReference type="PROSITE" id="PS51385"/>
    </source>
</evidence>
<dbReference type="PANTHER" id="PTHR13232:SF10">
    <property type="entry name" value="NAD(P)H-HYDRATE EPIMERASE"/>
    <property type="match status" value="1"/>
</dbReference>
<dbReference type="EC" id="5.1.99.6" evidence="3"/>
<evidence type="ECO:0000313" key="12">
    <source>
        <dbReference type="Proteomes" id="UP000267251"/>
    </source>
</evidence>
<dbReference type="InterPro" id="IPR004443">
    <property type="entry name" value="YjeF_N_dom"/>
</dbReference>
<evidence type="ECO:0000256" key="1">
    <source>
        <dbReference type="ARBA" id="ARBA00000013"/>
    </source>
</evidence>
<comment type="catalytic activity">
    <reaction evidence="1">
        <text>(6R)-NADHX = (6S)-NADHX</text>
        <dbReference type="Rhea" id="RHEA:32215"/>
        <dbReference type="ChEBI" id="CHEBI:64074"/>
        <dbReference type="ChEBI" id="CHEBI:64075"/>
        <dbReference type="EC" id="5.1.99.6"/>
    </reaction>
</comment>
<keyword evidence="8" id="KW-0520">NAD</keyword>
<keyword evidence="5" id="KW-0547">Nucleotide-binding</keyword>
<dbReference type="GO" id="GO:0046872">
    <property type="term" value="F:metal ion binding"/>
    <property type="evidence" value="ECO:0007669"/>
    <property type="project" value="UniProtKB-KW"/>
</dbReference>
<evidence type="ECO:0000256" key="3">
    <source>
        <dbReference type="ARBA" id="ARBA00012228"/>
    </source>
</evidence>
<dbReference type="AlphaFoldDB" id="A0A4P9Y487"/>
<keyword evidence="9" id="KW-0413">Isomerase</keyword>
<dbReference type="GO" id="GO:0005739">
    <property type="term" value="C:mitochondrion"/>
    <property type="evidence" value="ECO:0007669"/>
    <property type="project" value="TreeGrafter"/>
</dbReference>
<evidence type="ECO:0000256" key="9">
    <source>
        <dbReference type="ARBA" id="ARBA00023235"/>
    </source>
</evidence>
<comment type="catalytic activity">
    <reaction evidence="2">
        <text>(6R)-NADPHX = (6S)-NADPHX</text>
        <dbReference type="Rhea" id="RHEA:32227"/>
        <dbReference type="ChEBI" id="CHEBI:64076"/>
        <dbReference type="ChEBI" id="CHEBI:64077"/>
        <dbReference type="EC" id="5.1.99.6"/>
    </reaction>
</comment>
<sequence>YLGQVSAQNLDKELMSPEGGGFVLEQLMELAGLAVAEAVVKEYDVKKHGRVLVCCGPGNNGGDVGLVTARHLAHFGYQPRVYWPKRTSKAFFQGLHQQLKQLGIGHIEDERGFEEAARETDVIVDAIFGFSFHGEVRAPFDHALRVMKENGGQRGVKIVSVDMPSGWDVEKGPPKEGLVLRPDTLVSLTWPKEGAKYFTGASHYLGGRFIPPEVLLKYGVSREELAPFQGYDQCVKL</sequence>
<dbReference type="InterPro" id="IPR036652">
    <property type="entry name" value="YjeF_N_dom_sf"/>
</dbReference>
<keyword evidence="12" id="KW-1185">Reference proteome</keyword>